<proteinExistence type="predicted"/>
<sequence length="344" mass="38661">MTKKKRITLKDIANEFNVSIATVSKALNDSYEISIKTKAKIQEYAKKHHYKPNSIALNLQNKKTKTIGVIIPNILNHFFTKVFVGIEKIATEKGYNLITCISNESYEKEVSAMELLKNSALDGFILSIAEETQVKQNFSHFQNTINQGIPIIMFDRVTDEIECDKVIVNDKDGAYNATNHFIETGCKNIAIVSTIHNLSVGKLRLEGYKKALLEANLPIDESLILKVDEFNDIDTLLKILLDSRKVDAMLCLEEDSAVSTLRMVRSKGYKVPEDISIIGFTNGVLPRHVTPAITTISQHGIYLGETATKMLIEKLENENSETSHTTKVIKTNLIERETTKPLPY</sequence>
<dbReference type="PANTHER" id="PTHR30146">
    <property type="entry name" value="LACI-RELATED TRANSCRIPTIONAL REPRESSOR"/>
    <property type="match status" value="1"/>
</dbReference>
<dbReference type="AlphaFoldDB" id="A0A936ZVT2"/>
<dbReference type="CDD" id="cd06267">
    <property type="entry name" value="PBP1_LacI_sugar_binding-like"/>
    <property type="match status" value="1"/>
</dbReference>
<protein>
    <submittedName>
        <fullName evidence="5">LacI family DNA-binding transcriptional regulator</fullName>
    </submittedName>
</protein>
<name>A0A936ZVT2_9FLAO</name>
<dbReference type="Pfam" id="PF00356">
    <property type="entry name" value="LacI"/>
    <property type="match status" value="1"/>
</dbReference>
<dbReference type="InterPro" id="IPR010982">
    <property type="entry name" value="Lambda_DNA-bd_dom_sf"/>
</dbReference>
<dbReference type="InterPro" id="IPR028082">
    <property type="entry name" value="Peripla_BP_I"/>
</dbReference>
<gene>
    <name evidence="5" type="ORF">JJQ60_16940</name>
</gene>
<dbReference type="SUPFAM" id="SSF53822">
    <property type="entry name" value="Periplasmic binding protein-like I"/>
    <property type="match status" value="1"/>
</dbReference>
<dbReference type="PANTHER" id="PTHR30146:SF109">
    <property type="entry name" value="HTH-TYPE TRANSCRIPTIONAL REGULATOR GALS"/>
    <property type="match status" value="1"/>
</dbReference>
<dbReference type="Pfam" id="PF13377">
    <property type="entry name" value="Peripla_BP_3"/>
    <property type="match status" value="1"/>
</dbReference>
<keyword evidence="6" id="KW-1185">Reference proteome</keyword>
<organism evidence="5 6">
    <name type="scientific">Aquimarina mytili</name>
    <dbReference type="NCBI Taxonomy" id="874423"/>
    <lineage>
        <taxon>Bacteria</taxon>
        <taxon>Pseudomonadati</taxon>
        <taxon>Bacteroidota</taxon>
        <taxon>Flavobacteriia</taxon>
        <taxon>Flavobacteriales</taxon>
        <taxon>Flavobacteriaceae</taxon>
        <taxon>Aquimarina</taxon>
    </lineage>
</organism>
<dbReference type="InterPro" id="IPR000843">
    <property type="entry name" value="HTH_LacI"/>
</dbReference>
<dbReference type="Gene3D" id="3.40.50.2300">
    <property type="match status" value="2"/>
</dbReference>
<reference evidence="5" key="1">
    <citation type="submission" date="2021-01" db="EMBL/GenBank/DDBJ databases">
        <authorList>
            <person name="Zhong Y.L."/>
        </authorList>
    </citation>
    <scope>NUCLEOTIDE SEQUENCE</scope>
    <source>
        <strain evidence="5">KCTC 23302</strain>
    </source>
</reference>
<dbReference type="Gene3D" id="1.10.260.40">
    <property type="entry name" value="lambda repressor-like DNA-binding domains"/>
    <property type="match status" value="1"/>
</dbReference>
<dbReference type="RefSeq" id="WP_201923088.1">
    <property type="nucleotide sequence ID" value="NZ_BAABAX010000020.1"/>
</dbReference>
<dbReference type="SMART" id="SM00354">
    <property type="entry name" value="HTH_LACI"/>
    <property type="match status" value="1"/>
</dbReference>
<dbReference type="InterPro" id="IPR046335">
    <property type="entry name" value="LacI/GalR-like_sensor"/>
</dbReference>
<keyword evidence="1" id="KW-0805">Transcription regulation</keyword>
<evidence type="ECO:0000313" key="5">
    <source>
        <dbReference type="EMBL" id="MBL0685222.1"/>
    </source>
</evidence>
<feature type="domain" description="HTH lacI-type" evidence="4">
    <location>
        <begin position="7"/>
        <end position="61"/>
    </location>
</feature>
<dbReference type="PROSITE" id="PS50932">
    <property type="entry name" value="HTH_LACI_2"/>
    <property type="match status" value="1"/>
</dbReference>
<dbReference type="GO" id="GO:0003700">
    <property type="term" value="F:DNA-binding transcription factor activity"/>
    <property type="evidence" value="ECO:0007669"/>
    <property type="project" value="TreeGrafter"/>
</dbReference>
<comment type="caution">
    <text evidence="5">The sequence shown here is derived from an EMBL/GenBank/DDBJ whole genome shotgun (WGS) entry which is preliminary data.</text>
</comment>
<dbReference type="Proteomes" id="UP000651057">
    <property type="component" value="Unassembled WGS sequence"/>
</dbReference>
<evidence type="ECO:0000259" key="4">
    <source>
        <dbReference type="PROSITE" id="PS50932"/>
    </source>
</evidence>
<evidence type="ECO:0000313" key="6">
    <source>
        <dbReference type="Proteomes" id="UP000651057"/>
    </source>
</evidence>
<accession>A0A936ZVT2</accession>
<keyword evidence="2 5" id="KW-0238">DNA-binding</keyword>
<evidence type="ECO:0000256" key="2">
    <source>
        <dbReference type="ARBA" id="ARBA00023125"/>
    </source>
</evidence>
<dbReference type="SUPFAM" id="SSF47413">
    <property type="entry name" value="lambda repressor-like DNA-binding domains"/>
    <property type="match status" value="1"/>
</dbReference>
<evidence type="ECO:0000256" key="1">
    <source>
        <dbReference type="ARBA" id="ARBA00023015"/>
    </source>
</evidence>
<evidence type="ECO:0000256" key="3">
    <source>
        <dbReference type="ARBA" id="ARBA00023163"/>
    </source>
</evidence>
<dbReference type="GO" id="GO:0000976">
    <property type="term" value="F:transcription cis-regulatory region binding"/>
    <property type="evidence" value="ECO:0007669"/>
    <property type="project" value="TreeGrafter"/>
</dbReference>
<keyword evidence="3" id="KW-0804">Transcription</keyword>
<dbReference type="CDD" id="cd01392">
    <property type="entry name" value="HTH_LacI"/>
    <property type="match status" value="1"/>
</dbReference>
<dbReference type="EMBL" id="JAERQJ010000007">
    <property type="protein sequence ID" value="MBL0685222.1"/>
    <property type="molecule type" value="Genomic_DNA"/>
</dbReference>